<reference evidence="1" key="1">
    <citation type="submission" date="2019-10" db="EMBL/GenBank/DDBJ databases">
        <title>Metagenomic sequencing of thiosulfate-disproportionating enrichment culture.</title>
        <authorList>
            <person name="Umezawa K."/>
            <person name="Kojima H."/>
            <person name="Fukui M."/>
        </authorList>
    </citation>
    <scope>NUCLEOTIDE SEQUENCE</scope>
    <source>
        <strain evidence="1">45J</strain>
    </source>
</reference>
<dbReference type="AlphaFoldDB" id="A0A5J4L6M0"/>
<protein>
    <submittedName>
        <fullName evidence="1">Uncharacterized protein</fullName>
    </submittedName>
</protein>
<sequence>MFIDFLSGIIDSVLLTKKLYYEKNMMKISSQQHIIAAICH</sequence>
<proteinExistence type="predicted"/>
<gene>
    <name evidence="1" type="ORF">A45J_2284</name>
</gene>
<evidence type="ECO:0000313" key="1">
    <source>
        <dbReference type="EMBL" id="GER94521.1"/>
    </source>
</evidence>
<accession>A0A5J4L6M0</accession>
<dbReference type="EMBL" id="BLAB01000001">
    <property type="protein sequence ID" value="GER94521.1"/>
    <property type="molecule type" value="Genomic_DNA"/>
</dbReference>
<comment type="caution">
    <text evidence="1">The sequence shown here is derived from an EMBL/GenBank/DDBJ whole genome shotgun (WGS) entry which is preliminary data.</text>
</comment>
<name>A0A5J4L6M0_9ZZZZ</name>
<organism evidence="1">
    <name type="scientific">hot springs metagenome</name>
    <dbReference type="NCBI Taxonomy" id="433727"/>
    <lineage>
        <taxon>unclassified sequences</taxon>
        <taxon>metagenomes</taxon>
        <taxon>ecological metagenomes</taxon>
    </lineage>
</organism>